<gene>
    <name evidence="2" type="primary">il11b</name>
</gene>
<dbReference type="PANTHER" id="PTHR16922:SF0">
    <property type="entry name" value="INTERLEUKIN-11"/>
    <property type="match status" value="1"/>
</dbReference>
<accession>A0A6P8GX19</accession>
<evidence type="ECO:0000313" key="1">
    <source>
        <dbReference type="Proteomes" id="UP000515152"/>
    </source>
</evidence>
<dbReference type="GO" id="GO:0005737">
    <property type="term" value="C:cytoplasm"/>
    <property type="evidence" value="ECO:0007669"/>
    <property type="project" value="TreeGrafter"/>
</dbReference>
<name>A0A6P8GX19_CLUHA</name>
<dbReference type="GO" id="GO:0043410">
    <property type="term" value="P:positive regulation of MAPK cascade"/>
    <property type="evidence" value="ECO:0007669"/>
    <property type="project" value="TreeGrafter"/>
</dbReference>
<dbReference type="OrthoDB" id="8828755at2759"/>
<dbReference type="AlphaFoldDB" id="A0A6P8GX19"/>
<dbReference type="GeneID" id="116225092"/>
<dbReference type="RefSeq" id="XP_031442556.2">
    <property type="nucleotide sequence ID" value="XM_031586696.2"/>
</dbReference>
<keyword evidence="1" id="KW-1185">Reference proteome</keyword>
<dbReference type="GO" id="GO:0008083">
    <property type="term" value="F:growth factor activity"/>
    <property type="evidence" value="ECO:0007669"/>
    <property type="project" value="TreeGrafter"/>
</dbReference>
<proteinExistence type="predicted"/>
<dbReference type="Proteomes" id="UP000515152">
    <property type="component" value="Chromosome 19"/>
</dbReference>
<organism evidence="1 2">
    <name type="scientific">Clupea harengus</name>
    <name type="common">Atlantic herring</name>
    <dbReference type="NCBI Taxonomy" id="7950"/>
    <lineage>
        <taxon>Eukaryota</taxon>
        <taxon>Metazoa</taxon>
        <taxon>Chordata</taxon>
        <taxon>Craniata</taxon>
        <taxon>Vertebrata</taxon>
        <taxon>Euteleostomi</taxon>
        <taxon>Actinopterygii</taxon>
        <taxon>Neopterygii</taxon>
        <taxon>Teleostei</taxon>
        <taxon>Clupei</taxon>
        <taxon>Clupeiformes</taxon>
        <taxon>Clupeoidei</taxon>
        <taxon>Clupeidae</taxon>
        <taxon>Clupea</taxon>
    </lineage>
</organism>
<protein>
    <submittedName>
        <fullName evidence="2">Uncharacterized protein il11b</fullName>
    </submittedName>
</protein>
<dbReference type="GO" id="GO:0008284">
    <property type="term" value="P:positive regulation of cell population proliferation"/>
    <property type="evidence" value="ECO:0007669"/>
    <property type="project" value="TreeGrafter"/>
</dbReference>
<dbReference type="PANTHER" id="PTHR16922">
    <property type="entry name" value="INTERLEUKIN 11"/>
    <property type="match status" value="1"/>
</dbReference>
<dbReference type="CTD" id="108180095"/>
<evidence type="ECO:0000313" key="2">
    <source>
        <dbReference type="RefSeq" id="XP_031442556.2"/>
    </source>
</evidence>
<dbReference type="InterPro" id="IPR020438">
    <property type="entry name" value="IL-11"/>
</dbReference>
<reference evidence="2" key="1">
    <citation type="submission" date="2025-08" db="UniProtKB">
        <authorList>
            <consortium name="RefSeq"/>
        </authorList>
    </citation>
    <scope>IDENTIFICATION</scope>
</reference>
<dbReference type="Pfam" id="PF07400">
    <property type="entry name" value="IL11"/>
    <property type="match status" value="1"/>
</dbReference>
<dbReference type="GO" id="GO:0005125">
    <property type="term" value="F:cytokine activity"/>
    <property type="evidence" value="ECO:0007669"/>
    <property type="project" value="TreeGrafter"/>
</dbReference>
<dbReference type="KEGG" id="char:116225092"/>
<sequence length="210" mass="24031">MKRMTQALDVSYTFYKGGSSQSRLNICTVSDSSAQSTLCLLAPGIGRKMKLLLNSHVSFDVCLLLVLLPVLSLAQPYVDGSRKENLKKIYKQMIILNSIARGPISHYELNLDIQHNFTALPRIASRAQDLQTQQLNTTLLLLHSGLQSFRFHFDWLRQVQQNRSMNVPRETPITLHLKRIGQLLQKQVRAKAQADQRAWRVFRHLDVLLI</sequence>